<evidence type="ECO:0000313" key="2">
    <source>
        <dbReference type="Proteomes" id="UP000781932"/>
    </source>
</evidence>
<keyword evidence="2" id="KW-1185">Reference proteome</keyword>
<dbReference type="OrthoDB" id="5086500at2759"/>
<dbReference type="Proteomes" id="UP000781932">
    <property type="component" value="Unassembled WGS sequence"/>
</dbReference>
<sequence>MSGLEPLAALGLACNILQIVEVGRQTIQLAKVVYDNRSLDPTLEDRTSSLQKISTDIKNVNVPQRWPELQRVVDVCFAAARELQEKVDFLLRNAKPGSRLSAMKIAAKANRHKGRLDSLRKKLDDAEKTMQTGLLASLW</sequence>
<evidence type="ECO:0000313" key="1">
    <source>
        <dbReference type="EMBL" id="KAF9875549.1"/>
    </source>
</evidence>
<dbReference type="GeneID" id="62162721"/>
<name>A0A9P6LGT0_9PEZI</name>
<reference evidence="1" key="2">
    <citation type="submission" date="2020-11" db="EMBL/GenBank/DDBJ databases">
        <title>Whole genome sequencing of Colletotrichum sp.</title>
        <authorList>
            <person name="Li H."/>
        </authorList>
    </citation>
    <scope>NUCLEOTIDE SEQUENCE</scope>
    <source>
        <strain evidence="1">CkLH20</strain>
    </source>
</reference>
<dbReference type="RefSeq" id="XP_038745010.1">
    <property type="nucleotide sequence ID" value="XM_038889647.1"/>
</dbReference>
<comment type="caution">
    <text evidence="1">The sequence shown here is derived from an EMBL/GenBank/DDBJ whole genome shotgun (WGS) entry which is preliminary data.</text>
</comment>
<dbReference type="EMBL" id="JAATWM020000021">
    <property type="protein sequence ID" value="KAF9875549.1"/>
    <property type="molecule type" value="Genomic_DNA"/>
</dbReference>
<dbReference type="AlphaFoldDB" id="A0A9P6LGT0"/>
<proteinExistence type="predicted"/>
<organism evidence="1 2">
    <name type="scientific">Colletotrichum karsti</name>
    <dbReference type="NCBI Taxonomy" id="1095194"/>
    <lineage>
        <taxon>Eukaryota</taxon>
        <taxon>Fungi</taxon>
        <taxon>Dikarya</taxon>
        <taxon>Ascomycota</taxon>
        <taxon>Pezizomycotina</taxon>
        <taxon>Sordariomycetes</taxon>
        <taxon>Hypocreomycetidae</taxon>
        <taxon>Glomerellales</taxon>
        <taxon>Glomerellaceae</taxon>
        <taxon>Colletotrichum</taxon>
        <taxon>Colletotrichum boninense species complex</taxon>
    </lineage>
</organism>
<gene>
    <name evidence="1" type="ORF">CkaCkLH20_06930</name>
</gene>
<accession>A0A9P6LGT0</accession>
<reference evidence="1" key="1">
    <citation type="submission" date="2020-03" db="EMBL/GenBank/DDBJ databases">
        <authorList>
            <person name="He L."/>
        </authorList>
    </citation>
    <scope>NUCLEOTIDE SEQUENCE</scope>
    <source>
        <strain evidence="1">CkLH20</strain>
    </source>
</reference>
<protein>
    <submittedName>
        <fullName evidence="1">Uncharacterized protein</fullName>
    </submittedName>
</protein>